<feature type="compositionally biased region" description="Acidic residues" evidence="1">
    <location>
        <begin position="38"/>
        <end position="64"/>
    </location>
</feature>
<reference evidence="2 3" key="1">
    <citation type="journal article" date="2014" name="PLoS Genet.">
        <title>Phylogenetically driven sequencing of extremely halophilic archaea reveals strategies for static and dynamic osmo-response.</title>
        <authorList>
            <person name="Becker E.A."/>
            <person name="Seitzer P.M."/>
            <person name="Tritt A."/>
            <person name="Larsen D."/>
            <person name="Krusor M."/>
            <person name="Yao A.I."/>
            <person name="Wu D."/>
            <person name="Madern D."/>
            <person name="Eisen J.A."/>
            <person name="Darling A.E."/>
            <person name="Facciotti M.T."/>
        </authorList>
    </citation>
    <scope>NUCLEOTIDE SEQUENCE [LARGE SCALE GENOMIC DNA]</scope>
    <source>
        <strain evidence="2 3">ATCC BAA-1512</strain>
    </source>
</reference>
<evidence type="ECO:0000256" key="1">
    <source>
        <dbReference type="SAM" id="MobiDB-lite"/>
    </source>
</evidence>
<proteinExistence type="predicted"/>
<dbReference type="EMBL" id="AOLN01000001">
    <property type="protein sequence ID" value="ELZ99000.1"/>
    <property type="molecule type" value="Genomic_DNA"/>
</dbReference>
<evidence type="ECO:0008006" key="4">
    <source>
        <dbReference type="Google" id="ProtNLM"/>
    </source>
</evidence>
<dbReference type="AlphaFoldDB" id="M0IQN0"/>
<dbReference type="PROSITE" id="PS51318">
    <property type="entry name" value="TAT"/>
    <property type="match status" value="1"/>
</dbReference>
<dbReference type="NCBIfam" id="NF038123">
    <property type="entry name" value="NF038123_dom"/>
    <property type="match status" value="1"/>
</dbReference>
<dbReference type="RefSeq" id="WP_008317575.1">
    <property type="nucleotide sequence ID" value="NZ_AOLN01000001.1"/>
</dbReference>
<dbReference type="Gene3D" id="2.60.40.2130">
    <property type="entry name" value="F-spondin domain"/>
    <property type="match status" value="1"/>
</dbReference>
<dbReference type="InterPro" id="IPR009465">
    <property type="entry name" value="Spondin_N"/>
</dbReference>
<organism evidence="2 3">
    <name type="scientific">Haloferax mucosum ATCC BAA-1512</name>
    <dbReference type="NCBI Taxonomy" id="662479"/>
    <lineage>
        <taxon>Archaea</taxon>
        <taxon>Methanobacteriati</taxon>
        <taxon>Methanobacteriota</taxon>
        <taxon>Stenosarchaea group</taxon>
        <taxon>Halobacteria</taxon>
        <taxon>Halobacteriales</taxon>
        <taxon>Haloferacaceae</taxon>
        <taxon>Haloferax</taxon>
    </lineage>
</organism>
<name>M0IQN0_9EURY</name>
<sequence length="281" mass="28719">MKQDATRRQFLVGVGVVGTAALAGCTDAGNTGGSQPTTDEEMTEGTEAGMDDGSMDNESMDDSDGTMATTLTVRVENVSTAETLQTSDGSKPGVLAPVAYAVHGEDASLFTEGEAASPGLETLAEDGGPDGLVEEASMSVESAGAAAVPEGGDEPGPITPGGAYTFSVEAHAGQRLSLATMFVQSNDLFYAPETSGIPLFDGDQPVEGDLTDRLILWDAGTEVNEEPGVGANQAPRQSGPDTGPAEDGVVRRIDDVDDGFDYPDTASVIKLTVSTGEMMDG</sequence>
<keyword evidence="3" id="KW-1185">Reference proteome</keyword>
<dbReference type="InterPro" id="IPR038678">
    <property type="entry name" value="Spondin_N_sf"/>
</dbReference>
<dbReference type="Proteomes" id="UP000011550">
    <property type="component" value="Unassembled WGS sequence"/>
</dbReference>
<dbReference type="STRING" id="662479.C440_01550"/>
<evidence type="ECO:0000313" key="3">
    <source>
        <dbReference type="Proteomes" id="UP000011550"/>
    </source>
</evidence>
<feature type="region of interest" description="Disordered" evidence="1">
    <location>
        <begin position="23"/>
        <end position="65"/>
    </location>
</feature>
<protein>
    <recommendedName>
        <fullName evidence="4">Spondin domain-containing protein</fullName>
    </recommendedName>
</protein>
<evidence type="ECO:0000313" key="2">
    <source>
        <dbReference type="EMBL" id="ELZ99000.1"/>
    </source>
</evidence>
<feature type="region of interest" description="Disordered" evidence="1">
    <location>
        <begin position="224"/>
        <end position="248"/>
    </location>
</feature>
<gene>
    <name evidence="2" type="ORF">C440_01550</name>
</gene>
<dbReference type="InterPro" id="IPR006311">
    <property type="entry name" value="TAT_signal"/>
</dbReference>
<dbReference type="PROSITE" id="PS51257">
    <property type="entry name" value="PROKAR_LIPOPROTEIN"/>
    <property type="match status" value="1"/>
</dbReference>
<dbReference type="PATRIC" id="fig|662479.7.peg.321"/>
<comment type="caution">
    <text evidence="2">The sequence shown here is derived from an EMBL/GenBank/DDBJ whole genome shotgun (WGS) entry which is preliminary data.</text>
</comment>
<accession>M0IQN0</accession>
<dbReference type="OrthoDB" id="201781at2157"/>